<comment type="caution">
    <text evidence="7">The sequence shown here is derived from an EMBL/GenBank/DDBJ whole genome shotgun (WGS) entry which is preliminary data.</text>
</comment>
<keyword evidence="4 5" id="KW-0472">Membrane</keyword>
<dbReference type="GO" id="GO:0004930">
    <property type="term" value="F:G protein-coupled receptor activity"/>
    <property type="evidence" value="ECO:0007669"/>
    <property type="project" value="TreeGrafter"/>
</dbReference>
<dbReference type="EMBL" id="WTPW01000009">
    <property type="protein sequence ID" value="KAF0561197.1"/>
    <property type="molecule type" value="Genomic_DNA"/>
</dbReference>
<feature type="transmembrane region" description="Helical" evidence="5">
    <location>
        <begin position="20"/>
        <end position="43"/>
    </location>
</feature>
<evidence type="ECO:0000256" key="4">
    <source>
        <dbReference type="ARBA" id="ARBA00023136"/>
    </source>
</evidence>
<evidence type="ECO:0000313" key="8">
    <source>
        <dbReference type="Proteomes" id="UP000439903"/>
    </source>
</evidence>
<keyword evidence="8" id="KW-1185">Reference proteome</keyword>
<dbReference type="Proteomes" id="UP000439903">
    <property type="component" value="Unassembled WGS sequence"/>
</dbReference>
<keyword evidence="3 5" id="KW-1133">Transmembrane helix</keyword>
<comment type="subcellular location">
    <subcellularLocation>
        <location evidence="1">Membrane</location>
        <topology evidence="1">Multi-pass membrane protein</topology>
    </subcellularLocation>
</comment>
<feature type="transmembrane region" description="Helical" evidence="5">
    <location>
        <begin position="235"/>
        <end position="257"/>
    </location>
</feature>
<evidence type="ECO:0000256" key="3">
    <source>
        <dbReference type="ARBA" id="ARBA00022989"/>
    </source>
</evidence>
<evidence type="ECO:0000313" key="7">
    <source>
        <dbReference type="EMBL" id="KAF0561197.1"/>
    </source>
</evidence>
<accession>A0A8H4B5B5</accession>
<dbReference type="GO" id="GO:0007166">
    <property type="term" value="P:cell surface receptor signaling pathway"/>
    <property type="evidence" value="ECO:0007669"/>
    <property type="project" value="InterPro"/>
</dbReference>
<evidence type="ECO:0000256" key="1">
    <source>
        <dbReference type="ARBA" id="ARBA00004141"/>
    </source>
</evidence>
<dbReference type="Gene3D" id="1.20.1070.10">
    <property type="entry name" value="Rhodopsin 7-helix transmembrane proteins"/>
    <property type="match status" value="1"/>
</dbReference>
<proteinExistence type="predicted"/>
<dbReference type="PANTHER" id="PTHR23112:SF0">
    <property type="entry name" value="TRANSMEMBRANE PROTEIN 116"/>
    <property type="match status" value="1"/>
</dbReference>
<dbReference type="AlphaFoldDB" id="A0A8H4B5B5"/>
<dbReference type="PROSITE" id="PS50261">
    <property type="entry name" value="G_PROTEIN_RECEP_F2_4"/>
    <property type="match status" value="1"/>
</dbReference>
<sequence length="573" mass="65249">MVSIISITKEQFTNISKSCVPLNIISLISSVISCVTFGFIQMYYPNLADRVSFRLTFAALFCDIGYSSHLLIVLSWNNTPGFLCGYTIWAIVFFGLSSLFFIVCIALNLHIIFINEYKSRYNFEKYYFIISFTFALILSILPVIGNMYGFDEPEESCWYRDSGQEHNIIWQWITLFGWIDASILYCAIIVIMVIIKLRSVTKNVDDVFASFPTSQLSGYPALINKNVISSVVRRVVWYPVVPLIAQFCNSFVETYAYVNRVVYYPLFLLCYVGMSLQGLLNALVFSQDIAVTRAFQAVKLHWWISNVNTYESLYPHRSHNKAIIDDFGSILGKSNNFIELKAINYSKADIIRSDEDLINEEIFNDNIINNDITNNVINNIPINNRVNNNNNNNDNNDDNSVSQPSLLEWLRYIILIKLFSTPKLSPQLISLELLSPINSFNGNKPNTYSAPFGKNDSKQNITPFDNQNGDQGIHVVLPKPVHLKDYSQYSSLVLLSHCLNSSTSSDPLIGSSRNNQTNQTNQTNLKNINNPMDITIGDEEVQIDVIHNDVQTKRLSEDLSDKIEAFKLILKRL</sequence>
<evidence type="ECO:0000256" key="5">
    <source>
        <dbReference type="SAM" id="Phobius"/>
    </source>
</evidence>
<dbReference type="GO" id="GO:0005886">
    <property type="term" value="C:plasma membrane"/>
    <property type="evidence" value="ECO:0007669"/>
    <property type="project" value="TreeGrafter"/>
</dbReference>
<keyword evidence="2 5" id="KW-0812">Transmembrane</keyword>
<protein>
    <recommendedName>
        <fullName evidence="6">G-protein coupled receptors family 2 profile 2 domain-containing protein</fullName>
    </recommendedName>
</protein>
<evidence type="ECO:0000259" key="6">
    <source>
        <dbReference type="PROSITE" id="PS50261"/>
    </source>
</evidence>
<reference evidence="7 8" key="1">
    <citation type="journal article" date="2019" name="Environ. Microbiol.">
        <title>At the nexus of three kingdoms: the genome of the mycorrhizal fungus Gigaspora margarita provides insights into plant, endobacterial and fungal interactions.</title>
        <authorList>
            <person name="Venice F."/>
            <person name="Ghignone S."/>
            <person name="Salvioli di Fossalunga A."/>
            <person name="Amselem J."/>
            <person name="Novero M."/>
            <person name="Xianan X."/>
            <person name="Sedzielewska Toro K."/>
            <person name="Morin E."/>
            <person name="Lipzen A."/>
            <person name="Grigoriev I.V."/>
            <person name="Henrissat B."/>
            <person name="Martin F.M."/>
            <person name="Bonfante P."/>
        </authorList>
    </citation>
    <scope>NUCLEOTIDE SEQUENCE [LARGE SCALE GENOMIC DNA]</scope>
    <source>
        <strain evidence="7 8">BEG34</strain>
    </source>
</reference>
<dbReference type="GO" id="GO:0007189">
    <property type="term" value="P:adenylate cyclase-activating G protein-coupled receptor signaling pathway"/>
    <property type="evidence" value="ECO:0007669"/>
    <property type="project" value="TreeGrafter"/>
</dbReference>
<feature type="domain" description="G-protein coupled receptors family 2 profile 2" evidence="6">
    <location>
        <begin position="12"/>
        <end position="202"/>
    </location>
</feature>
<dbReference type="InterPro" id="IPR017981">
    <property type="entry name" value="GPCR_2-like_7TM"/>
</dbReference>
<name>A0A8H4B5B5_GIGMA</name>
<feature type="transmembrane region" description="Helical" evidence="5">
    <location>
        <begin position="126"/>
        <end position="149"/>
    </location>
</feature>
<feature type="transmembrane region" description="Helical" evidence="5">
    <location>
        <begin position="263"/>
        <end position="285"/>
    </location>
</feature>
<feature type="transmembrane region" description="Helical" evidence="5">
    <location>
        <begin position="88"/>
        <end position="114"/>
    </location>
</feature>
<gene>
    <name evidence="7" type="ORF">F8M41_023985</name>
</gene>
<dbReference type="OrthoDB" id="2405365at2759"/>
<feature type="transmembrane region" description="Helical" evidence="5">
    <location>
        <begin position="169"/>
        <end position="195"/>
    </location>
</feature>
<organism evidence="7 8">
    <name type="scientific">Gigaspora margarita</name>
    <dbReference type="NCBI Taxonomy" id="4874"/>
    <lineage>
        <taxon>Eukaryota</taxon>
        <taxon>Fungi</taxon>
        <taxon>Fungi incertae sedis</taxon>
        <taxon>Mucoromycota</taxon>
        <taxon>Glomeromycotina</taxon>
        <taxon>Glomeromycetes</taxon>
        <taxon>Diversisporales</taxon>
        <taxon>Gigasporaceae</taxon>
        <taxon>Gigaspora</taxon>
    </lineage>
</organism>
<evidence type="ECO:0000256" key="2">
    <source>
        <dbReference type="ARBA" id="ARBA00022692"/>
    </source>
</evidence>
<dbReference type="PANTHER" id="PTHR23112">
    <property type="entry name" value="G PROTEIN-COUPLED RECEPTOR 157-RELATED"/>
    <property type="match status" value="1"/>
</dbReference>